<protein>
    <submittedName>
        <fullName evidence="1">Uncharacterized protein</fullName>
    </submittedName>
</protein>
<dbReference type="AlphaFoldDB" id="A0A8X6UP23"/>
<proteinExistence type="predicted"/>
<gene>
    <name evidence="1" type="primary">AVEN_237051_1</name>
    <name evidence="1" type="ORF">NPIL_643651</name>
</gene>
<dbReference type="OrthoDB" id="6421529at2759"/>
<organism evidence="1 2">
    <name type="scientific">Nephila pilipes</name>
    <name type="common">Giant wood spider</name>
    <name type="synonym">Nephila maculata</name>
    <dbReference type="NCBI Taxonomy" id="299642"/>
    <lineage>
        <taxon>Eukaryota</taxon>
        <taxon>Metazoa</taxon>
        <taxon>Ecdysozoa</taxon>
        <taxon>Arthropoda</taxon>
        <taxon>Chelicerata</taxon>
        <taxon>Arachnida</taxon>
        <taxon>Araneae</taxon>
        <taxon>Araneomorphae</taxon>
        <taxon>Entelegynae</taxon>
        <taxon>Araneoidea</taxon>
        <taxon>Nephilidae</taxon>
        <taxon>Nephila</taxon>
    </lineage>
</organism>
<name>A0A8X6UP23_NEPPI</name>
<evidence type="ECO:0000313" key="2">
    <source>
        <dbReference type="Proteomes" id="UP000887013"/>
    </source>
</evidence>
<comment type="caution">
    <text evidence="1">The sequence shown here is derived from an EMBL/GenBank/DDBJ whole genome shotgun (WGS) entry which is preliminary data.</text>
</comment>
<sequence length="196" mass="23317">MDIITSKCIPSSERYTRIQGYDFYPKIQSSEIKWSLEKRPLCKHASQQISMCRNNAILPDGSYFLQHRYLYIQQRNEWREMKKKLWFVPDLQFIFEEESELNHNFYSSTDGTFSSTVEETGTCDIDETSWTRVSFEDINDSIEHYRSLSVDLVNSIDDIAPILSNSDTKVNVRRDKKKKIKHKHLKKLKKFRPFCK</sequence>
<dbReference type="EMBL" id="BMAW01129188">
    <property type="protein sequence ID" value="GFU29268.1"/>
    <property type="molecule type" value="Genomic_DNA"/>
</dbReference>
<reference evidence="1" key="1">
    <citation type="submission" date="2020-08" db="EMBL/GenBank/DDBJ databases">
        <title>Multicomponent nature underlies the extraordinary mechanical properties of spider dragline silk.</title>
        <authorList>
            <person name="Kono N."/>
            <person name="Nakamura H."/>
            <person name="Mori M."/>
            <person name="Yoshida Y."/>
            <person name="Ohtoshi R."/>
            <person name="Malay A.D."/>
            <person name="Moran D.A.P."/>
            <person name="Tomita M."/>
            <person name="Numata K."/>
            <person name="Arakawa K."/>
        </authorList>
    </citation>
    <scope>NUCLEOTIDE SEQUENCE</scope>
</reference>
<accession>A0A8X6UP23</accession>
<evidence type="ECO:0000313" key="1">
    <source>
        <dbReference type="EMBL" id="GFU29268.1"/>
    </source>
</evidence>
<dbReference type="Proteomes" id="UP000887013">
    <property type="component" value="Unassembled WGS sequence"/>
</dbReference>
<keyword evidence="2" id="KW-1185">Reference proteome</keyword>